<gene>
    <name evidence="2" type="ORF">KSX_34030</name>
</gene>
<dbReference type="Proteomes" id="UP000612362">
    <property type="component" value="Unassembled WGS sequence"/>
</dbReference>
<feature type="transmembrane region" description="Helical" evidence="1">
    <location>
        <begin position="60"/>
        <end position="87"/>
    </location>
</feature>
<dbReference type="EMBL" id="BNJF01000001">
    <property type="protein sequence ID" value="GHO45240.1"/>
    <property type="molecule type" value="Genomic_DNA"/>
</dbReference>
<keyword evidence="3" id="KW-1185">Reference proteome</keyword>
<dbReference type="Pfam" id="PF12822">
    <property type="entry name" value="ECF_trnsprt"/>
    <property type="match status" value="1"/>
</dbReference>
<feature type="transmembrane region" description="Helical" evidence="1">
    <location>
        <begin position="99"/>
        <end position="118"/>
    </location>
</feature>
<organism evidence="2 3">
    <name type="scientific">Ktedonospora formicarum</name>
    <dbReference type="NCBI Taxonomy" id="2778364"/>
    <lineage>
        <taxon>Bacteria</taxon>
        <taxon>Bacillati</taxon>
        <taxon>Chloroflexota</taxon>
        <taxon>Ktedonobacteria</taxon>
        <taxon>Ktedonobacterales</taxon>
        <taxon>Ktedonobacteraceae</taxon>
        <taxon>Ktedonospora</taxon>
    </lineage>
</organism>
<evidence type="ECO:0000313" key="3">
    <source>
        <dbReference type="Proteomes" id="UP000612362"/>
    </source>
</evidence>
<dbReference type="InterPro" id="IPR024529">
    <property type="entry name" value="ECF_trnsprt_substrate-spec"/>
</dbReference>
<evidence type="ECO:0000256" key="1">
    <source>
        <dbReference type="SAM" id="Phobius"/>
    </source>
</evidence>
<sequence length="205" mass="21771">MSERKQKTQNTDNINPWRLTTERWLIAGMLGGLTVCITWIPGIGFIPVPNLSGNATTGHIPTIIGGIIGGPIVGLLSGFIFGLMSLLHATSPIFKDPSVAILPRIFIGLVAWAVFAALRRLNFDVAAVIAGAAGSLTNSVLVIGMGIARGYIPANGVVLATFLPQVIAETVISAIFAEAVARSYYIVKNRLVHAPDVKARDQLPY</sequence>
<dbReference type="RefSeq" id="WP_220194587.1">
    <property type="nucleotide sequence ID" value="NZ_BNJF01000001.1"/>
</dbReference>
<dbReference type="GO" id="GO:0022857">
    <property type="term" value="F:transmembrane transporter activity"/>
    <property type="evidence" value="ECO:0007669"/>
    <property type="project" value="InterPro"/>
</dbReference>
<name>A0A8J3I1U3_9CHLR</name>
<feature type="transmembrane region" description="Helical" evidence="1">
    <location>
        <begin position="158"/>
        <end position="181"/>
    </location>
</feature>
<accession>A0A8J3I1U3</accession>
<keyword evidence="1" id="KW-0472">Membrane</keyword>
<keyword evidence="1" id="KW-0812">Transmembrane</keyword>
<proteinExistence type="predicted"/>
<reference evidence="2" key="1">
    <citation type="submission" date="2020-10" db="EMBL/GenBank/DDBJ databases">
        <title>Taxonomic study of unclassified bacteria belonging to the class Ktedonobacteria.</title>
        <authorList>
            <person name="Yabe S."/>
            <person name="Wang C.M."/>
            <person name="Zheng Y."/>
            <person name="Sakai Y."/>
            <person name="Cavaletti L."/>
            <person name="Monciardini P."/>
            <person name="Donadio S."/>
        </authorList>
    </citation>
    <scope>NUCLEOTIDE SEQUENCE</scope>
    <source>
        <strain evidence="2">SOSP1-1</strain>
    </source>
</reference>
<protein>
    <submittedName>
        <fullName evidence="2">Membrane protein</fullName>
    </submittedName>
</protein>
<keyword evidence="1" id="KW-1133">Transmembrane helix</keyword>
<feature type="transmembrane region" description="Helical" evidence="1">
    <location>
        <begin position="24"/>
        <end position="48"/>
    </location>
</feature>
<comment type="caution">
    <text evidence="2">The sequence shown here is derived from an EMBL/GenBank/DDBJ whole genome shotgun (WGS) entry which is preliminary data.</text>
</comment>
<feature type="transmembrane region" description="Helical" evidence="1">
    <location>
        <begin position="125"/>
        <end position="152"/>
    </location>
</feature>
<dbReference type="AlphaFoldDB" id="A0A8J3I1U3"/>
<evidence type="ECO:0000313" key="2">
    <source>
        <dbReference type="EMBL" id="GHO45240.1"/>
    </source>
</evidence>
<dbReference type="Gene3D" id="1.10.1760.20">
    <property type="match status" value="1"/>
</dbReference>